<dbReference type="PROSITE" id="PS51387">
    <property type="entry name" value="FAD_PCMH"/>
    <property type="match status" value="1"/>
</dbReference>
<dbReference type="InterPro" id="IPR006094">
    <property type="entry name" value="Oxid_FAD_bind_N"/>
</dbReference>
<dbReference type="InterPro" id="IPR010031">
    <property type="entry name" value="FAD_lactone_oxidase-like"/>
</dbReference>
<dbReference type="GO" id="GO:0016899">
    <property type="term" value="F:oxidoreductase activity, acting on the CH-OH group of donors, oxygen as acceptor"/>
    <property type="evidence" value="ECO:0007669"/>
    <property type="project" value="InterPro"/>
</dbReference>
<dbReference type="InterPro" id="IPR016166">
    <property type="entry name" value="FAD-bd_PCMH"/>
</dbReference>
<dbReference type="EMBL" id="JACHXG010000004">
    <property type="protein sequence ID" value="MBB3089310.1"/>
    <property type="molecule type" value="Genomic_DNA"/>
</dbReference>
<dbReference type="Gene3D" id="3.30.465.10">
    <property type="match status" value="1"/>
</dbReference>
<reference evidence="2 3" key="1">
    <citation type="submission" date="2020-08" db="EMBL/GenBank/DDBJ databases">
        <title>Genomic Encyclopedia of Type Strains, Phase III (KMG-III): the genomes of soil and plant-associated and newly described type strains.</title>
        <authorList>
            <person name="Whitman W."/>
        </authorList>
    </citation>
    <scope>NUCLEOTIDE SEQUENCE [LARGE SCALE GENOMIC DNA]</scope>
    <source>
        <strain evidence="2 3">CECT 3302</strain>
    </source>
</reference>
<dbReference type="AlphaFoldDB" id="A0A7W5A4F7"/>
<evidence type="ECO:0000313" key="2">
    <source>
        <dbReference type="EMBL" id="MBB3089310.1"/>
    </source>
</evidence>
<dbReference type="Pfam" id="PF01565">
    <property type="entry name" value="FAD_binding_4"/>
    <property type="match status" value="1"/>
</dbReference>
<dbReference type="InterPro" id="IPR036318">
    <property type="entry name" value="FAD-bd_PCMH-like_sf"/>
</dbReference>
<proteinExistence type="predicted"/>
<dbReference type="GO" id="GO:0071949">
    <property type="term" value="F:FAD binding"/>
    <property type="evidence" value="ECO:0007669"/>
    <property type="project" value="InterPro"/>
</dbReference>
<dbReference type="PANTHER" id="PTHR43762:SF1">
    <property type="entry name" value="D-ARABINONO-1,4-LACTONE OXIDASE"/>
    <property type="match status" value="1"/>
</dbReference>
<feature type="domain" description="FAD-binding PCMH-type" evidence="1">
    <location>
        <begin position="11"/>
        <end position="176"/>
    </location>
</feature>
<dbReference type="PANTHER" id="PTHR43762">
    <property type="entry name" value="L-GULONOLACTONE OXIDASE"/>
    <property type="match status" value="1"/>
</dbReference>
<keyword evidence="3" id="KW-1185">Reference proteome</keyword>
<gene>
    <name evidence="2" type="ORF">FHS12_002256</name>
</gene>
<name>A0A7W5A4F7_9ACTN</name>
<dbReference type="InterPro" id="IPR016169">
    <property type="entry name" value="FAD-bd_PCMH_sub2"/>
</dbReference>
<dbReference type="Proteomes" id="UP000577707">
    <property type="component" value="Unassembled WGS sequence"/>
</dbReference>
<comment type="caution">
    <text evidence="2">The sequence shown here is derived from an EMBL/GenBank/DDBJ whole genome shotgun (WGS) entry which is preliminary data.</text>
</comment>
<accession>A0A7W5A4F7</accession>
<evidence type="ECO:0000313" key="3">
    <source>
        <dbReference type="Proteomes" id="UP000577707"/>
    </source>
</evidence>
<organism evidence="2 3">
    <name type="scientific">Nocardioides albus</name>
    <dbReference type="NCBI Taxonomy" id="1841"/>
    <lineage>
        <taxon>Bacteria</taxon>
        <taxon>Bacillati</taxon>
        <taxon>Actinomycetota</taxon>
        <taxon>Actinomycetes</taxon>
        <taxon>Propionibacteriales</taxon>
        <taxon>Nocardioidaceae</taxon>
        <taxon>Nocardioides</taxon>
    </lineage>
</organism>
<dbReference type="RefSeq" id="WP_183545227.1">
    <property type="nucleotide sequence ID" value="NZ_BMQT01000002.1"/>
</dbReference>
<evidence type="ECO:0000259" key="1">
    <source>
        <dbReference type="PROSITE" id="PS51387"/>
    </source>
</evidence>
<dbReference type="SUPFAM" id="SSF56176">
    <property type="entry name" value="FAD-binding/transporter-associated domain-like"/>
    <property type="match status" value="1"/>
</dbReference>
<sequence length="435" mass="47137">MRTTTHGWGRYPVVETEVHRPRTYAAAAAALDAGPLIARGLGRSYGDSSLAPRQLDLTGLDHLLAFDPATGLLTCEAGVSLATVMDTMLPRGWFPPVTPGTRYVTVGGAVASDVHGKNHHKHGSFTDHVTSMKVLLGTGEIVETSHTAHPDLFRATCGGMGLTGVVLEVTFRLIPVRSKNVDETVVKAPDLTAALDALEEHDKATYTVAWIDLLARGSRLGRSLVMAGEHAEDGDLAADRSAASARVPFDTPSPLLNKVTVSAFNRLYYARVRKPLTHHTVGYEPFFHPLDAIADWNRLYGRRGFVQYQFVTPLEAGSDVVREAIRRVADAGLASPLAVLKVFGPGNDNHLSFPTAGYTLALDFKADQRAYALCDELDQLVIAAGGRLYLTKDARMSPETFAQSYPRLAEFEDVRRRYGAVGVFASAQSRRLGVT</sequence>
<protein>
    <submittedName>
        <fullName evidence="2">FAD/FMN-containing dehydrogenase</fullName>
    </submittedName>
</protein>